<evidence type="ECO:0000313" key="2">
    <source>
        <dbReference type="EMBL" id="QBY32099.1"/>
    </source>
</evidence>
<dbReference type="EMBL" id="CP038008">
    <property type="protein sequence ID" value="QBY32099.1"/>
    <property type="molecule type" value="Genomic_DNA"/>
</dbReference>
<name>A0A482PVG6_CITRO</name>
<protein>
    <recommendedName>
        <fullName evidence="3">Secreted protein</fullName>
    </recommendedName>
</protein>
<reference evidence="2" key="1">
    <citation type="submission" date="2019-03" db="EMBL/GenBank/DDBJ databases">
        <title>Complete genome sequence of enteropathogenic Citrobacter rodentium strain DBS100.</title>
        <authorList>
            <person name="Popov G."/>
            <person name="Fiebig A."/>
            <person name="Shideler S."/>
            <person name="Coombes B."/>
            <person name="Savchenko A."/>
        </authorList>
    </citation>
    <scope>NUCLEOTIDE SEQUENCE</scope>
    <source>
        <strain evidence="2">DBS100</strain>
    </source>
</reference>
<sequence length="65" mass="7062">MVISWVPSKATPLILRAFASLFAATAVPFDGRAFAALFTVSRKPRFSGKPLFSPFYSSCDNSGFL</sequence>
<dbReference type="AlphaFoldDB" id="A0A482PVG6"/>
<evidence type="ECO:0008006" key="3">
    <source>
        <dbReference type="Google" id="ProtNLM"/>
    </source>
</evidence>
<feature type="signal peptide" evidence="1">
    <location>
        <begin position="1"/>
        <end position="19"/>
    </location>
</feature>
<gene>
    <name evidence="2" type="ORF">E2R62_20510</name>
</gene>
<proteinExistence type="predicted"/>
<keyword evidence="1" id="KW-0732">Signal</keyword>
<organism evidence="2">
    <name type="scientific">Citrobacter rodentium</name>
    <dbReference type="NCBI Taxonomy" id="67825"/>
    <lineage>
        <taxon>Bacteria</taxon>
        <taxon>Pseudomonadati</taxon>
        <taxon>Pseudomonadota</taxon>
        <taxon>Gammaproteobacteria</taxon>
        <taxon>Enterobacterales</taxon>
        <taxon>Enterobacteriaceae</taxon>
        <taxon>Citrobacter</taxon>
    </lineage>
</organism>
<feature type="chain" id="PRO_5019724750" description="Secreted protein" evidence="1">
    <location>
        <begin position="20"/>
        <end position="65"/>
    </location>
</feature>
<evidence type="ECO:0000256" key="1">
    <source>
        <dbReference type="SAM" id="SignalP"/>
    </source>
</evidence>
<accession>A0A482PVG6</accession>